<evidence type="ECO:0000313" key="3">
    <source>
        <dbReference type="Proteomes" id="UP000265515"/>
    </source>
</evidence>
<dbReference type="Gramene" id="GBG73851">
    <property type="protein sequence ID" value="GBG73851"/>
    <property type="gene ID" value="CBR_g17562"/>
</dbReference>
<dbReference type="EMBL" id="BFEA01000191">
    <property type="protein sequence ID" value="GBG73851.1"/>
    <property type="molecule type" value="Genomic_DNA"/>
</dbReference>
<comment type="caution">
    <text evidence="2">The sequence shown here is derived from an EMBL/GenBank/DDBJ whole genome shotgun (WGS) entry which is preliminary data.</text>
</comment>
<name>A0A388KUX1_CHABU</name>
<reference evidence="2 3" key="1">
    <citation type="journal article" date="2018" name="Cell">
        <title>The Chara Genome: Secondary Complexity and Implications for Plant Terrestrialization.</title>
        <authorList>
            <person name="Nishiyama T."/>
            <person name="Sakayama H."/>
            <person name="Vries J.D."/>
            <person name="Buschmann H."/>
            <person name="Saint-Marcoux D."/>
            <person name="Ullrich K.K."/>
            <person name="Haas F.B."/>
            <person name="Vanderstraeten L."/>
            <person name="Becker D."/>
            <person name="Lang D."/>
            <person name="Vosolsobe S."/>
            <person name="Rombauts S."/>
            <person name="Wilhelmsson P.K.I."/>
            <person name="Janitza P."/>
            <person name="Kern R."/>
            <person name="Heyl A."/>
            <person name="Rumpler F."/>
            <person name="Villalobos L.I.A.C."/>
            <person name="Clay J.M."/>
            <person name="Skokan R."/>
            <person name="Toyoda A."/>
            <person name="Suzuki Y."/>
            <person name="Kagoshima H."/>
            <person name="Schijlen E."/>
            <person name="Tajeshwar N."/>
            <person name="Catarino B."/>
            <person name="Hetherington A.J."/>
            <person name="Saltykova A."/>
            <person name="Bonnot C."/>
            <person name="Breuninger H."/>
            <person name="Symeonidi A."/>
            <person name="Radhakrishnan G.V."/>
            <person name="Van Nieuwerburgh F."/>
            <person name="Deforce D."/>
            <person name="Chang C."/>
            <person name="Karol K.G."/>
            <person name="Hedrich R."/>
            <person name="Ulvskov P."/>
            <person name="Glockner G."/>
            <person name="Delwiche C.F."/>
            <person name="Petrasek J."/>
            <person name="Van de Peer Y."/>
            <person name="Friml J."/>
            <person name="Beilby M."/>
            <person name="Dolan L."/>
            <person name="Kohara Y."/>
            <person name="Sugano S."/>
            <person name="Fujiyama A."/>
            <person name="Delaux P.-M."/>
            <person name="Quint M."/>
            <person name="TheiBen G."/>
            <person name="Hagemann M."/>
            <person name="Harholt J."/>
            <person name="Dunand C."/>
            <person name="Zachgo S."/>
            <person name="Langdale J."/>
            <person name="Maumus F."/>
            <person name="Straeten D.V.D."/>
            <person name="Gould S.B."/>
            <person name="Rensing S.A."/>
        </authorList>
    </citation>
    <scope>NUCLEOTIDE SEQUENCE [LARGE SCALE GENOMIC DNA]</scope>
    <source>
        <strain evidence="2 3">S276</strain>
    </source>
</reference>
<evidence type="ECO:0000256" key="1">
    <source>
        <dbReference type="SAM" id="SignalP"/>
    </source>
</evidence>
<feature type="chain" id="PRO_5017396752" description="Bowman-Birk serine protease inhibitors family domain-containing protein" evidence="1">
    <location>
        <begin position="28"/>
        <end position="93"/>
    </location>
</feature>
<dbReference type="Proteomes" id="UP000265515">
    <property type="component" value="Unassembled WGS sequence"/>
</dbReference>
<protein>
    <recommendedName>
        <fullName evidence="4">Bowman-Birk serine protease inhibitors family domain-containing protein</fullName>
    </recommendedName>
</protein>
<evidence type="ECO:0000313" key="2">
    <source>
        <dbReference type="EMBL" id="GBG73851.1"/>
    </source>
</evidence>
<organism evidence="2 3">
    <name type="scientific">Chara braunii</name>
    <name type="common">Braun's stonewort</name>
    <dbReference type="NCBI Taxonomy" id="69332"/>
    <lineage>
        <taxon>Eukaryota</taxon>
        <taxon>Viridiplantae</taxon>
        <taxon>Streptophyta</taxon>
        <taxon>Charophyceae</taxon>
        <taxon>Charales</taxon>
        <taxon>Characeae</taxon>
        <taxon>Chara</taxon>
    </lineage>
</organism>
<gene>
    <name evidence="2" type="ORF">CBR_g17562</name>
</gene>
<keyword evidence="3" id="KW-1185">Reference proteome</keyword>
<dbReference type="AlphaFoldDB" id="A0A388KUX1"/>
<evidence type="ECO:0008006" key="4">
    <source>
        <dbReference type="Google" id="ProtNLM"/>
    </source>
</evidence>
<accession>A0A388KUX1</accession>
<proteinExistence type="predicted"/>
<sequence>MGRVSAALAVASVVLLASALLADVADATRCKACKEDLCAPGTKQCTPHGPCMKCCHDGCCGSGKNDDLLGTGFYFQNVELDHTSPQLIKRIQA</sequence>
<keyword evidence="1" id="KW-0732">Signal</keyword>
<feature type="signal peptide" evidence="1">
    <location>
        <begin position="1"/>
        <end position="27"/>
    </location>
</feature>